<proteinExistence type="predicted"/>
<dbReference type="PANTHER" id="PTHR19446">
    <property type="entry name" value="REVERSE TRANSCRIPTASES"/>
    <property type="match status" value="1"/>
</dbReference>
<dbReference type="Gramene" id="TuG1812S0002198600.01.T01">
    <property type="protein sequence ID" value="TuG1812S0002198600.01.T01"/>
    <property type="gene ID" value="TuG1812S0002198600.01"/>
</dbReference>
<dbReference type="Pfam" id="PF00078">
    <property type="entry name" value="RVT_1"/>
    <property type="match status" value="1"/>
</dbReference>
<protein>
    <recommendedName>
        <fullName evidence="2">Reverse transcriptase domain-containing protein</fullName>
    </recommendedName>
</protein>
<reference evidence="3" key="2">
    <citation type="submission" date="2022-06" db="UniProtKB">
        <authorList>
            <consortium name="EnsemblPlants"/>
        </authorList>
    </citation>
    <scope>IDENTIFICATION</scope>
</reference>
<evidence type="ECO:0000313" key="3">
    <source>
        <dbReference type="EnsemblPlants" id="TuG1812S0002198600.01.T01"/>
    </source>
</evidence>
<reference evidence="4" key="1">
    <citation type="journal article" date="2013" name="Nature">
        <title>Draft genome of the wheat A-genome progenitor Triticum urartu.</title>
        <authorList>
            <person name="Ling H.Q."/>
            <person name="Zhao S."/>
            <person name="Liu D."/>
            <person name="Wang J."/>
            <person name="Sun H."/>
            <person name="Zhang C."/>
            <person name="Fan H."/>
            <person name="Li D."/>
            <person name="Dong L."/>
            <person name="Tao Y."/>
            <person name="Gao C."/>
            <person name="Wu H."/>
            <person name="Li Y."/>
            <person name="Cui Y."/>
            <person name="Guo X."/>
            <person name="Zheng S."/>
            <person name="Wang B."/>
            <person name="Yu K."/>
            <person name="Liang Q."/>
            <person name="Yang W."/>
            <person name="Lou X."/>
            <person name="Chen J."/>
            <person name="Feng M."/>
            <person name="Jian J."/>
            <person name="Zhang X."/>
            <person name="Luo G."/>
            <person name="Jiang Y."/>
            <person name="Liu J."/>
            <person name="Wang Z."/>
            <person name="Sha Y."/>
            <person name="Zhang B."/>
            <person name="Wu H."/>
            <person name="Tang D."/>
            <person name="Shen Q."/>
            <person name="Xue P."/>
            <person name="Zou S."/>
            <person name="Wang X."/>
            <person name="Liu X."/>
            <person name="Wang F."/>
            <person name="Yang Y."/>
            <person name="An X."/>
            <person name="Dong Z."/>
            <person name="Zhang K."/>
            <person name="Zhang X."/>
            <person name="Luo M.C."/>
            <person name="Dvorak J."/>
            <person name="Tong Y."/>
            <person name="Wang J."/>
            <person name="Yang H."/>
            <person name="Li Z."/>
            <person name="Wang D."/>
            <person name="Zhang A."/>
            <person name="Wang J."/>
        </authorList>
    </citation>
    <scope>NUCLEOTIDE SEQUENCE</scope>
    <source>
        <strain evidence="4">cv. G1812</strain>
    </source>
</reference>
<evidence type="ECO:0000256" key="1">
    <source>
        <dbReference type="SAM" id="MobiDB-lite"/>
    </source>
</evidence>
<dbReference type="InterPro" id="IPR000477">
    <property type="entry name" value="RT_dom"/>
</dbReference>
<dbReference type="EnsemblPlants" id="TuG1812S0002198600.01.T01">
    <property type="protein sequence ID" value="TuG1812S0002198600.01.T01"/>
    <property type="gene ID" value="TuG1812S0002198600.01"/>
</dbReference>
<dbReference type="AlphaFoldDB" id="A0A8R7RB40"/>
<name>A0A8R7RB40_TRIUA</name>
<keyword evidence="4" id="KW-1185">Reference proteome</keyword>
<dbReference type="PROSITE" id="PS50878">
    <property type="entry name" value="RT_POL"/>
    <property type="match status" value="1"/>
</dbReference>
<evidence type="ECO:0000313" key="4">
    <source>
        <dbReference type="Proteomes" id="UP000015106"/>
    </source>
</evidence>
<sequence length="518" mass="59077">MNRYEENLTKLTEFYSQRAKKHWATKGDRNTSYFHNAVIKRRRKNQIVSITDTNNVTHFNPEKIAHVFVDYFKQNFQTNNADHGRPYLRTQPDAHQQDPTTSIPDKQEIWQILNEMRRNASPGPDGLNVAFYIAAWEWIGDDVTDLVRKFYITGIMPSHINNTNIVLIPKKIVCKTPADFRPISLCNVIYKMIAKTLANRLKPHLPDYIHPSQQAFIQGRRISNNIIIAQEITHSFTLRSWNSPAFMLKIDLAKAFDCLHWSFIFSALTRKGLHDHFINLIHACISTPMFSVIINGQSYARFRSSRGIRQGCPLSPYLFVLAINELSISMQEAMMSKQLTGISLGPKCPSIHSLMFADDLLVCGQATIQEATTMNQIIQSFCTQSGQTPNWSKSAILFSKGVDINTQNAIKNIFHVPTIDQKSIHLGHPLILPAKDRASAYNFVIDKFKANFLATKNKLSHAGRLTLINSVFASIPVYYMSNILFPKKFLSKLNAIIRNFWWTGIKEETSAKSLCLRA</sequence>
<dbReference type="Proteomes" id="UP000015106">
    <property type="component" value="Unassembled WGS sequence"/>
</dbReference>
<evidence type="ECO:0000259" key="2">
    <source>
        <dbReference type="PROSITE" id="PS50878"/>
    </source>
</evidence>
<feature type="domain" description="Reverse transcriptase" evidence="2">
    <location>
        <begin position="149"/>
        <end position="430"/>
    </location>
</feature>
<accession>A0A8R7RB40</accession>
<dbReference type="SUPFAM" id="SSF56672">
    <property type="entry name" value="DNA/RNA polymerases"/>
    <property type="match status" value="1"/>
</dbReference>
<dbReference type="CDD" id="cd01650">
    <property type="entry name" value="RT_nLTR_like"/>
    <property type="match status" value="1"/>
</dbReference>
<dbReference type="InterPro" id="IPR043502">
    <property type="entry name" value="DNA/RNA_pol_sf"/>
</dbReference>
<feature type="region of interest" description="Disordered" evidence="1">
    <location>
        <begin position="82"/>
        <end position="102"/>
    </location>
</feature>
<organism evidence="3 4">
    <name type="scientific">Triticum urartu</name>
    <name type="common">Red wild einkorn</name>
    <name type="synonym">Crithodium urartu</name>
    <dbReference type="NCBI Taxonomy" id="4572"/>
    <lineage>
        <taxon>Eukaryota</taxon>
        <taxon>Viridiplantae</taxon>
        <taxon>Streptophyta</taxon>
        <taxon>Embryophyta</taxon>
        <taxon>Tracheophyta</taxon>
        <taxon>Spermatophyta</taxon>
        <taxon>Magnoliopsida</taxon>
        <taxon>Liliopsida</taxon>
        <taxon>Poales</taxon>
        <taxon>Poaceae</taxon>
        <taxon>BOP clade</taxon>
        <taxon>Pooideae</taxon>
        <taxon>Triticodae</taxon>
        <taxon>Triticeae</taxon>
        <taxon>Triticinae</taxon>
        <taxon>Triticum</taxon>
    </lineage>
</organism>
<feature type="compositionally biased region" description="Polar residues" evidence="1">
    <location>
        <begin position="93"/>
        <end position="102"/>
    </location>
</feature>